<organism evidence="1 2">
    <name type="scientific">Jejuia pallidilutea</name>
    <dbReference type="NCBI Taxonomy" id="504487"/>
    <lineage>
        <taxon>Bacteria</taxon>
        <taxon>Pseudomonadati</taxon>
        <taxon>Bacteroidota</taxon>
        <taxon>Flavobacteriia</taxon>
        <taxon>Flavobacteriales</taxon>
        <taxon>Flavobacteriaceae</taxon>
        <taxon>Jejuia</taxon>
    </lineage>
</organism>
<proteinExistence type="predicted"/>
<evidence type="ECO:0000313" key="2">
    <source>
        <dbReference type="Proteomes" id="UP000029641"/>
    </source>
</evidence>
<dbReference type="AlphaFoldDB" id="A0A090VTK1"/>
<comment type="caution">
    <text evidence="1">The sequence shown here is derived from an EMBL/GenBank/DDBJ whole genome shotgun (WGS) entry which is preliminary data.</text>
</comment>
<name>A0A090VTK1_9FLAO</name>
<dbReference type="Proteomes" id="UP000029641">
    <property type="component" value="Unassembled WGS sequence"/>
</dbReference>
<accession>A0A090VTK1</accession>
<sequence>MAPKDKLEGDALPISQQAYIYRTYLEADNTVALTPKSTDNGFIFSLLMVVLKFQGII</sequence>
<reference evidence="1 2" key="1">
    <citation type="journal article" date="2014" name="Genome Announc.">
        <title>Draft Genome Sequence of Marine Flavobacterium Jejuia pallidilutea Strain 11shimoA1 and Pigmentation Mutants.</title>
        <authorList>
            <person name="Takatani N."/>
            <person name="Nakanishi M."/>
            <person name="Meirelles P."/>
            <person name="Mino S."/>
            <person name="Suda W."/>
            <person name="Oshima K."/>
            <person name="Hattori M."/>
            <person name="Ohkuma M."/>
            <person name="Hosokawa M."/>
            <person name="Miyashita K."/>
            <person name="Thompson F.L."/>
            <person name="Niwa A."/>
            <person name="Sawabe T."/>
            <person name="Sawabe T."/>
        </authorList>
    </citation>
    <scope>NUCLEOTIDE SEQUENCE [LARGE SCALE GENOMIC DNA]</scope>
    <source>
        <strain evidence="1 2">JCM 19301</strain>
    </source>
</reference>
<evidence type="ECO:0000313" key="1">
    <source>
        <dbReference type="EMBL" id="GAL67333.1"/>
    </source>
</evidence>
<gene>
    <name evidence="1" type="ORF">JCM19301_2685</name>
</gene>
<protein>
    <submittedName>
        <fullName evidence="1">Uncharacterized protein</fullName>
    </submittedName>
</protein>
<dbReference type="EMBL" id="BBNR01000009">
    <property type="protein sequence ID" value="GAL67333.1"/>
    <property type="molecule type" value="Genomic_DNA"/>
</dbReference>